<reference evidence="10 11" key="1">
    <citation type="journal article" date="2023" name="Plants (Basel)">
        <title>Bridging the Gap: Combining Genomics and Transcriptomics Approaches to Understand Stylosanthes scabra, an Orphan Legume from the Brazilian Caatinga.</title>
        <authorList>
            <person name="Ferreira-Neto J.R.C."/>
            <person name="da Silva M.D."/>
            <person name="Binneck E."/>
            <person name="de Melo N.F."/>
            <person name="da Silva R.H."/>
            <person name="de Melo A.L.T.M."/>
            <person name="Pandolfi V."/>
            <person name="Bustamante F.O."/>
            <person name="Brasileiro-Vidal A.C."/>
            <person name="Benko-Iseppon A.M."/>
        </authorList>
    </citation>
    <scope>NUCLEOTIDE SEQUENCE [LARGE SCALE GENOMIC DNA]</scope>
    <source>
        <tissue evidence="10">Leaves</tissue>
    </source>
</reference>
<dbReference type="Proteomes" id="UP001341840">
    <property type="component" value="Unassembled WGS sequence"/>
</dbReference>
<proteinExistence type="inferred from homology"/>
<evidence type="ECO:0000256" key="2">
    <source>
        <dbReference type="ARBA" id="ARBA00004604"/>
    </source>
</evidence>
<evidence type="ECO:0000256" key="9">
    <source>
        <dbReference type="ARBA" id="ARBA00029498"/>
    </source>
</evidence>
<keyword evidence="7" id="KW-0539">Nucleus</keyword>
<keyword evidence="4" id="KW-0963">Cytoplasm</keyword>
<name>A0ABU6V6T1_9FABA</name>
<gene>
    <name evidence="10" type="ORF">PIB30_018004</name>
</gene>
<dbReference type="EMBL" id="JASCZI010151088">
    <property type="protein sequence ID" value="MED6169082.1"/>
    <property type="molecule type" value="Genomic_DNA"/>
</dbReference>
<evidence type="ECO:0000256" key="8">
    <source>
        <dbReference type="ARBA" id="ARBA00023274"/>
    </source>
</evidence>
<keyword evidence="5" id="KW-0694">RNA-binding</keyword>
<keyword evidence="11" id="KW-1185">Reference proteome</keyword>
<evidence type="ECO:0000313" key="10">
    <source>
        <dbReference type="EMBL" id="MED6169082.1"/>
    </source>
</evidence>
<evidence type="ECO:0000256" key="6">
    <source>
        <dbReference type="ARBA" id="ARBA00023135"/>
    </source>
</evidence>
<organism evidence="10 11">
    <name type="scientific">Stylosanthes scabra</name>
    <dbReference type="NCBI Taxonomy" id="79078"/>
    <lineage>
        <taxon>Eukaryota</taxon>
        <taxon>Viridiplantae</taxon>
        <taxon>Streptophyta</taxon>
        <taxon>Embryophyta</taxon>
        <taxon>Tracheophyta</taxon>
        <taxon>Spermatophyta</taxon>
        <taxon>Magnoliopsida</taxon>
        <taxon>eudicotyledons</taxon>
        <taxon>Gunneridae</taxon>
        <taxon>Pentapetalae</taxon>
        <taxon>rosids</taxon>
        <taxon>fabids</taxon>
        <taxon>Fabales</taxon>
        <taxon>Fabaceae</taxon>
        <taxon>Papilionoideae</taxon>
        <taxon>50 kb inversion clade</taxon>
        <taxon>dalbergioids sensu lato</taxon>
        <taxon>Dalbergieae</taxon>
        <taxon>Pterocarpus clade</taxon>
        <taxon>Stylosanthes</taxon>
    </lineage>
</organism>
<dbReference type="Gene3D" id="1.10.3450.40">
    <property type="entry name" value="Signal recognition particle, SRP68 subunit, RNA-binding domain"/>
    <property type="match status" value="1"/>
</dbReference>
<comment type="caution">
    <text evidence="10">The sequence shown here is derived from an EMBL/GenBank/DDBJ whole genome shotgun (WGS) entry which is preliminary data.</text>
</comment>
<keyword evidence="8" id="KW-0687">Ribonucleoprotein</keyword>
<dbReference type="PANTHER" id="PTHR12860:SF0">
    <property type="entry name" value="SIGNAL RECOGNITION PARTICLE SUBUNIT SRP68"/>
    <property type="match status" value="1"/>
</dbReference>
<evidence type="ECO:0000313" key="11">
    <source>
        <dbReference type="Proteomes" id="UP001341840"/>
    </source>
</evidence>
<dbReference type="PANTHER" id="PTHR12860">
    <property type="entry name" value="SIGNAL RECOGNITION PARTICLE 68 KDA PROTEIN"/>
    <property type="match status" value="1"/>
</dbReference>
<sequence length="248" mass="26696">MEWEGLDGLLAFDRLLVCDGAVSCDAGRAADLLMAMTARRLAGRGRRERLEHGAAETGAVDHAAACTALRRVAEAEGSATGCPPATTTDHQPTHRHSLLCSLSFSLSHQPVALPSASATRRSAVQAATWSIAPVSAAPCSSLSRLPLLASCRAVIAISKSAALLVSQDAVPSQTSSLSKTNSPSNVSVLSTVLRHGDYTRYWRYCTAWLRFLHVLLYSSERAWSHAMEKRQLPHGPNARQRIYLIGRL</sequence>
<keyword evidence="6" id="KW-0733">Signal recognition particle</keyword>
<dbReference type="Pfam" id="PF16969">
    <property type="entry name" value="SRP68"/>
    <property type="match status" value="1"/>
</dbReference>
<protein>
    <recommendedName>
        <fullName evidence="9">Signal recognition particle subunit SRP68</fullName>
    </recommendedName>
</protein>
<dbReference type="InterPro" id="IPR038253">
    <property type="entry name" value="SRP68_N_sf"/>
</dbReference>
<accession>A0ABU6V6T1</accession>
<evidence type="ECO:0000256" key="5">
    <source>
        <dbReference type="ARBA" id="ARBA00022884"/>
    </source>
</evidence>
<comment type="similarity">
    <text evidence="3">Belongs to the SRP68 family.</text>
</comment>
<evidence type="ECO:0000256" key="4">
    <source>
        <dbReference type="ARBA" id="ARBA00022490"/>
    </source>
</evidence>
<evidence type="ECO:0000256" key="1">
    <source>
        <dbReference type="ARBA" id="ARBA00004496"/>
    </source>
</evidence>
<evidence type="ECO:0000256" key="3">
    <source>
        <dbReference type="ARBA" id="ARBA00009352"/>
    </source>
</evidence>
<comment type="subcellular location">
    <subcellularLocation>
        <location evidence="1">Cytoplasm</location>
    </subcellularLocation>
    <subcellularLocation>
        <location evidence="2">Nucleus</location>
        <location evidence="2">Nucleolus</location>
    </subcellularLocation>
</comment>
<evidence type="ECO:0000256" key="7">
    <source>
        <dbReference type="ARBA" id="ARBA00023242"/>
    </source>
</evidence>
<dbReference type="InterPro" id="IPR026258">
    <property type="entry name" value="SRP68"/>
</dbReference>